<comment type="caution">
    <text evidence="2">The sequence shown here is derived from an EMBL/GenBank/DDBJ whole genome shotgun (WGS) entry which is preliminary data.</text>
</comment>
<proteinExistence type="predicted"/>
<accession>A0AAW8CHU6</accession>
<dbReference type="InterPro" id="IPR006528">
    <property type="entry name" value="Phage_head_morphogenesis_dom"/>
</dbReference>
<evidence type="ECO:0000259" key="1">
    <source>
        <dbReference type="Pfam" id="PF04233"/>
    </source>
</evidence>
<dbReference type="RefSeq" id="WP_211597933.1">
    <property type="nucleotide sequence ID" value="NZ_JAGRQI010000010.1"/>
</dbReference>
<evidence type="ECO:0000313" key="2">
    <source>
        <dbReference type="EMBL" id="MDP8187287.1"/>
    </source>
</evidence>
<sequence length="421" mass="48464">MQTVIPHKAIVYIASKKLKTSFNWYEVYADEHQHAFTVAKVMEADLLAELHQGVQKAIAQGQTFHSFKRDLLKNLGESGWGNFKQIDEETGDVITRLSDRRLRKVYQTNITQARRHGDWQRFQESKKAFPYLQYRLGSSVHHREAHQRFAGLVLPVDDPFWDTHMPMNGWGCKCWVQQLTEEKAQEIGISQSPKIEYHDWINPHTGEVVKVPKGLSPGFEYNVGKNRNQGDLTLITNKLNRYLIQDQHLATRLFKGLLNSTSNVYLDKAFSDWVATLNKSKFARGQTMAVGIIDNQVISKLKQLNKAPQHPIISVRDSDILHALRDSKKNLGINLPLEFWQQLPMKLRKPDAVLLDRNNENTLLYVFNTDKGKLAIRLNYEIKVKNEKGKKVRVKVNLVRTGSLFIDNTALYDFDILYGGL</sequence>
<dbReference type="Proteomes" id="UP001230466">
    <property type="component" value="Unassembled WGS sequence"/>
</dbReference>
<gene>
    <name evidence="2" type="ORF">QJU78_05810</name>
</gene>
<reference evidence="2" key="1">
    <citation type="journal article" date="2023" name="Front. Microbiol.">
        <title>Phylogeography and host specificity of Pasteurellaceae pathogenic to sea-farmed fish in the north-east Atlantic.</title>
        <authorList>
            <person name="Gulla S."/>
            <person name="Colquhoun D.J."/>
            <person name="Olsen A.B."/>
            <person name="Spilsberg B."/>
            <person name="Lagesen K."/>
            <person name="Aakesson C.P."/>
            <person name="Strom S."/>
            <person name="Manji F."/>
            <person name="Birkbeck T.H."/>
            <person name="Nilsen H.K."/>
        </authorList>
    </citation>
    <scope>NUCLEOTIDE SEQUENCE</scope>
    <source>
        <strain evidence="2">VIB1234</strain>
    </source>
</reference>
<feature type="domain" description="Phage head morphogenesis" evidence="1">
    <location>
        <begin position="50"/>
        <end position="176"/>
    </location>
</feature>
<dbReference type="AlphaFoldDB" id="A0AAW8CHU6"/>
<evidence type="ECO:0000313" key="3">
    <source>
        <dbReference type="Proteomes" id="UP001230466"/>
    </source>
</evidence>
<organism evidence="2 3">
    <name type="scientific">Pasteurella atlantica</name>
    <dbReference type="NCBI Taxonomy" id="2827233"/>
    <lineage>
        <taxon>Bacteria</taxon>
        <taxon>Pseudomonadati</taxon>
        <taxon>Pseudomonadota</taxon>
        <taxon>Gammaproteobacteria</taxon>
        <taxon>Pasteurellales</taxon>
        <taxon>Pasteurellaceae</taxon>
        <taxon>Pasteurella</taxon>
    </lineage>
</organism>
<dbReference type="EMBL" id="JASAYJ010000010">
    <property type="protein sequence ID" value="MDP8187287.1"/>
    <property type="molecule type" value="Genomic_DNA"/>
</dbReference>
<name>A0AAW8CHU6_9PAST</name>
<protein>
    <submittedName>
        <fullName evidence="2">Phage minor head protein</fullName>
    </submittedName>
</protein>
<dbReference type="Pfam" id="PF04233">
    <property type="entry name" value="Phage_Mu_F"/>
    <property type="match status" value="1"/>
</dbReference>